<evidence type="ECO:0000313" key="3">
    <source>
        <dbReference type="EMBL" id="MCL2916378.1"/>
    </source>
</evidence>
<proteinExistence type="predicted"/>
<evidence type="ECO:0000256" key="1">
    <source>
        <dbReference type="SAM" id="Phobius"/>
    </source>
</evidence>
<keyword evidence="1" id="KW-0812">Transmembrane</keyword>
<dbReference type="Proteomes" id="UP001202831">
    <property type="component" value="Unassembled WGS sequence"/>
</dbReference>
<evidence type="ECO:0000259" key="2">
    <source>
        <dbReference type="PROSITE" id="PS50887"/>
    </source>
</evidence>
<feature type="domain" description="GGDEF" evidence="2">
    <location>
        <begin position="471"/>
        <end position="583"/>
    </location>
</feature>
<keyword evidence="4" id="KW-1185">Reference proteome</keyword>
<accession>A0ABT0ND30</accession>
<name>A0ABT0ND30_9GAMM</name>
<keyword evidence="1" id="KW-1133">Transmembrane helix</keyword>
<dbReference type="InterPro" id="IPR000160">
    <property type="entry name" value="GGDEF_dom"/>
</dbReference>
<dbReference type="Gene3D" id="3.30.70.270">
    <property type="match status" value="1"/>
</dbReference>
<dbReference type="InterPro" id="IPR043128">
    <property type="entry name" value="Rev_trsase/Diguanyl_cyclase"/>
</dbReference>
<dbReference type="InterPro" id="IPR011990">
    <property type="entry name" value="TPR-like_helical_dom_sf"/>
</dbReference>
<dbReference type="SUPFAM" id="SSF55073">
    <property type="entry name" value="Nucleotide cyclase"/>
    <property type="match status" value="1"/>
</dbReference>
<protein>
    <recommendedName>
        <fullName evidence="2">GGDEF domain-containing protein</fullName>
    </recommendedName>
</protein>
<dbReference type="SMART" id="SM00028">
    <property type="entry name" value="TPR"/>
    <property type="match status" value="6"/>
</dbReference>
<dbReference type="PROSITE" id="PS50887">
    <property type="entry name" value="GGDEF"/>
    <property type="match status" value="1"/>
</dbReference>
<organism evidence="3 4">
    <name type="scientific">Shewanella corallii</name>
    <dbReference type="NCBI Taxonomy" id="560080"/>
    <lineage>
        <taxon>Bacteria</taxon>
        <taxon>Pseudomonadati</taxon>
        <taxon>Pseudomonadota</taxon>
        <taxon>Gammaproteobacteria</taxon>
        <taxon>Alteromonadales</taxon>
        <taxon>Shewanellaceae</taxon>
        <taxon>Shewanella</taxon>
    </lineage>
</organism>
<dbReference type="InterPro" id="IPR029787">
    <property type="entry name" value="Nucleotide_cyclase"/>
</dbReference>
<comment type="caution">
    <text evidence="3">The sequence shown here is derived from an EMBL/GenBank/DDBJ whole genome shotgun (WGS) entry which is preliminary data.</text>
</comment>
<sequence length="587" mass="65552">MDLYAFILGIILSITGMGAHAAMSKMDQLNQLVYQSPSLAQQQISELENQLSPSSPPIHAVRLQMLKCELLIQQGEYQAAIQLASLGRVNAKKHDLEQAVPYFNACEAEGQASTGDFKSAMPLLETGIAQAKQFKQPQALANLLRMRGQLDTDQENYLPAMEDLRLALDVAEQYHTQENSWTWPPQAYLLSAMGNLLYASGDLLQAVQYAYRALEQDDAKGKVRHILLLNAARMLRDAGDYSASENLLNEGKQLLPTLSTQLEQAYSYAIIASIEVEKGNFSKAEELAQQSLSTFVRFRQRLSIMQTNRLLADIKFEQGNTAEAVDYTLAAINTAQQMGQQGYLQQLYLTLSDYYENRGEAQLAYDNLQLAFQAAQLANKQLADIRFVQYKARLNREQSAEPTSVNESAILIPLGWMWVLVILGVILPATCLYLLIYRKQKVTTDFSISSRAPIHYQVLELAMNNAKRAQNPLTILLFGLSPTVADDLPTLEEKIKSKLREQDKLVYLSPESLMVILPGTSHTGAQQVMEQLIGRIQPWHKHAIISIGVASMQQFDTSTSLVKRAMASQVSRQKSNEVKLYQIGARG</sequence>
<dbReference type="InterPro" id="IPR019734">
    <property type="entry name" value="TPR_rpt"/>
</dbReference>
<dbReference type="RefSeq" id="WP_249250922.1">
    <property type="nucleotide sequence ID" value="NZ_JAKIKT010000014.1"/>
</dbReference>
<evidence type="ECO:0000313" key="4">
    <source>
        <dbReference type="Proteomes" id="UP001202831"/>
    </source>
</evidence>
<feature type="transmembrane region" description="Helical" evidence="1">
    <location>
        <begin position="415"/>
        <end position="436"/>
    </location>
</feature>
<dbReference type="EMBL" id="JAKIKT010000014">
    <property type="protein sequence ID" value="MCL2916378.1"/>
    <property type="molecule type" value="Genomic_DNA"/>
</dbReference>
<reference evidence="3 4" key="1">
    <citation type="submission" date="2022-01" db="EMBL/GenBank/DDBJ databases">
        <title>Whole genome-based taxonomy of the Shewanellaceae.</title>
        <authorList>
            <person name="Martin-Rodriguez A.J."/>
        </authorList>
    </citation>
    <scope>NUCLEOTIDE SEQUENCE [LARGE SCALE GENOMIC DNA]</scope>
    <source>
        <strain evidence="3 4">DSM 21332</strain>
    </source>
</reference>
<keyword evidence="1" id="KW-0472">Membrane</keyword>
<dbReference type="Gene3D" id="1.25.40.10">
    <property type="entry name" value="Tetratricopeptide repeat domain"/>
    <property type="match status" value="2"/>
</dbReference>
<dbReference type="SUPFAM" id="SSF48452">
    <property type="entry name" value="TPR-like"/>
    <property type="match status" value="2"/>
</dbReference>
<gene>
    <name evidence="3" type="ORF">L2725_21825</name>
</gene>